<dbReference type="PROSITE" id="PS51257">
    <property type="entry name" value="PROKAR_LIPOPROTEIN"/>
    <property type="match status" value="1"/>
</dbReference>
<proteinExistence type="predicted"/>
<dbReference type="GO" id="GO:0006892">
    <property type="term" value="P:post-Golgi vesicle-mediated transport"/>
    <property type="evidence" value="ECO:0007669"/>
    <property type="project" value="TreeGrafter"/>
</dbReference>
<protein>
    <submittedName>
        <fullName evidence="3">YCF48-related protein</fullName>
    </submittedName>
</protein>
<name>A0AAJ2NL43_ALKPS</name>
<dbReference type="NCBIfam" id="NF045728">
    <property type="entry name" value="glycosyl_F510_1955"/>
    <property type="match status" value="1"/>
</dbReference>
<dbReference type="GO" id="GO:0016020">
    <property type="term" value="C:membrane"/>
    <property type="evidence" value="ECO:0007669"/>
    <property type="project" value="TreeGrafter"/>
</dbReference>
<dbReference type="AlphaFoldDB" id="A0AAJ2NL43"/>
<dbReference type="InterPro" id="IPR054817">
    <property type="entry name" value="Glycosyl_F510_1955-like"/>
</dbReference>
<comment type="caution">
    <text evidence="3">The sequence shown here is derived from an EMBL/GenBank/DDBJ whole genome shotgun (WGS) entry which is preliminary data.</text>
</comment>
<dbReference type="SUPFAM" id="SSF110296">
    <property type="entry name" value="Oligoxyloglucan reducing end-specific cellobiohydrolase"/>
    <property type="match status" value="1"/>
</dbReference>
<dbReference type="Proteomes" id="UP001285636">
    <property type="component" value="Unassembled WGS sequence"/>
</dbReference>
<reference evidence="3" key="1">
    <citation type="submission" date="2023-10" db="EMBL/GenBank/DDBJ databases">
        <title>Screening of Alkalihalophilus pseudofirmusBZ-TG-HK211 and Its Alleviation of Salt Stress on Rapeseed Growth.</title>
        <authorList>
            <person name="Zhao B."/>
            <person name="Guo T."/>
        </authorList>
    </citation>
    <scope>NUCLEOTIDE SEQUENCE</scope>
    <source>
        <strain evidence="3">BZ-TG-HK211</strain>
    </source>
</reference>
<dbReference type="PANTHER" id="PTHR12106:SF27">
    <property type="entry name" value="SORTILIN-RELATED RECEPTOR"/>
    <property type="match status" value="1"/>
</dbReference>
<feature type="domain" description="Sortilin N-terminal" evidence="2">
    <location>
        <begin position="190"/>
        <end position="293"/>
    </location>
</feature>
<dbReference type="EMBL" id="JAWJAY010000001">
    <property type="protein sequence ID" value="MDV2884991.1"/>
    <property type="molecule type" value="Genomic_DNA"/>
</dbReference>
<dbReference type="RefSeq" id="WP_323466406.1">
    <property type="nucleotide sequence ID" value="NZ_CP144224.1"/>
</dbReference>
<evidence type="ECO:0000259" key="2">
    <source>
        <dbReference type="Pfam" id="PF15902"/>
    </source>
</evidence>
<evidence type="ECO:0000256" key="1">
    <source>
        <dbReference type="ARBA" id="ARBA00022737"/>
    </source>
</evidence>
<dbReference type="InterPro" id="IPR015943">
    <property type="entry name" value="WD40/YVTN_repeat-like_dom_sf"/>
</dbReference>
<dbReference type="InterPro" id="IPR031778">
    <property type="entry name" value="Sortilin_N"/>
</dbReference>
<evidence type="ECO:0000313" key="3">
    <source>
        <dbReference type="EMBL" id="MDV2884991.1"/>
    </source>
</evidence>
<dbReference type="PANTHER" id="PTHR12106">
    <property type="entry name" value="SORTILIN RELATED"/>
    <property type="match status" value="1"/>
</dbReference>
<dbReference type="Pfam" id="PF15902">
    <property type="entry name" value="Sortilin-Vps10"/>
    <property type="match status" value="1"/>
</dbReference>
<dbReference type="Gene3D" id="2.130.10.10">
    <property type="entry name" value="YVTN repeat-like/Quinoprotein amine dehydrogenase"/>
    <property type="match status" value="1"/>
</dbReference>
<dbReference type="CDD" id="cd15482">
    <property type="entry name" value="Sialidase_non-viral"/>
    <property type="match status" value="1"/>
</dbReference>
<sequence length="298" mass="33216">MKKWLLLGAGFVSILAGCQTAGSEVEEFSHLHGLEYAHHEDAFYVATHHGLIKHADGEWIDVNKEAEKHDFMGLAILDENTMLSSGHPSHSSDLEDPLGVMKSTDQGETWEPIALYPEVDFHLLHANKGDSNQVYAIDAYNSHFYHSEDGGYSWEQVETGGLPEPIGHTYSLTSHPQFPSHVLAGTEEGVYMSLDSGQTWEEMESNSTATALESLNGDNEELMAYFVGELEGLYFSKDFGQTWESLDFTLENDMISYISQHPGQDNEIILGSMQEAIYHTSDFGDTWTQLAENGKFLP</sequence>
<keyword evidence="1" id="KW-0677">Repeat</keyword>
<evidence type="ECO:0000313" key="4">
    <source>
        <dbReference type="Proteomes" id="UP001285636"/>
    </source>
</evidence>
<organism evidence="3 4">
    <name type="scientific">Alkalihalophilus pseudofirmus</name>
    <name type="common">Bacillus pseudofirmus</name>
    <dbReference type="NCBI Taxonomy" id="79885"/>
    <lineage>
        <taxon>Bacteria</taxon>
        <taxon>Bacillati</taxon>
        <taxon>Bacillota</taxon>
        <taxon>Bacilli</taxon>
        <taxon>Bacillales</taxon>
        <taxon>Bacillaceae</taxon>
        <taxon>Alkalihalophilus</taxon>
    </lineage>
</organism>
<gene>
    <name evidence="3" type="ORF">RYX45_07350</name>
</gene>
<accession>A0AAJ2NL43</accession>
<dbReference type="InterPro" id="IPR050310">
    <property type="entry name" value="VPS10-sortilin"/>
</dbReference>